<protein>
    <submittedName>
        <fullName evidence="2">Uncharacterized protein</fullName>
    </submittedName>
</protein>
<dbReference type="Gene3D" id="3.30.530.20">
    <property type="match status" value="1"/>
</dbReference>
<dbReference type="AlphaFoldDB" id="A0A1R4GDT5"/>
<name>A0A1R4GDT5_9MICC</name>
<dbReference type="EMBL" id="FUHW01000034">
    <property type="protein sequence ID" value="SJM66317.1"/>
    <property type="molecule type" value="Genomic_DNA"/>
</dbReference>
<dbReference type="InterPro" id="IPR023393">
    <property type="entry name" value="START-like_dom_sf"/>
</dbReference>
<dbReference type="Proteomes" id="UP000195913">
    <property type="component" value="Unassembled WGS sequence"/>
</dbReference>
<feature type="region of interest" description="Disordered" evidence="1">
    <location>
        <begin position="92"/>
        <end position="118"/>
    </location>
</feature>
<gene>
    <name evidence="2" type="ORF">FM101_09770</name>
</gene>
<keyword evidence="3" id="KW-1185">Reference proteome</keyword>
<feature type="compositionally biased region" description="Basic and acidic residues" evidence="1">
    <location>
        <begin position="46"/>
        <end position="70"/>
    </location>
</feature>
<accession>A0A1R4GDT5</accession>
<proteinExistence type="predicted"/>
<dbReference type="SUPFAM" id="SSF55961">
    <property type="entry name" value="Bet v1-like"/>
    <property type="match status" value="1"/>
</dbReference>
<reference evidence="2 3" key="1">
    <citation type="submission" date="2017-02" db="EMBL/GenBank/DDBJ databases">
        <authorList>
            <person name="Peterson S.W."/>
        </authorList>
    </citation>
    <scope>NUCLEOTIDE SEQUENCE [LARGE SCALE GENOMIC DNA]</scope>
    <source>
        <strain evidence="2 3">B Ar 00.02</strain>
    </source>
</reference>
<evidence type="ECO:0000313" key="3">
    <source>
        <dbReference type="Proteomes" id="UP000195913"/>
    </source>
</evidence>
<evidence type="ECO:0000256" key="1">
    <source>
        <dbReference type="SAM" id="MobiDB-lite"/>
    </source>
</evidence>
<organism evidence="2 3">
    <name type="scientific">Arthrobacter rhombi</name>
    <dbReference type="NCBI Taxonomy" id="71253"/>
    <lineage>
        <taxon>Bacteria</taxon>
        <taxon>Bacillati</taxon>
        <taxon>Actinomycetota</taxon>
        <taxon>Actinomycetes</taxon>
        <taxon>Micrococcales</taxon>
        <taxon>Micrococcaceae</taxon>
        <taxon>Arthrobacter</taxon>
    </lineage>
</organism>
<sequence length="141" mass="15599">MECEQAYEGFVDYLHLWWPLGTVGTMGPGSHLGIEDGLLIEESEEGERRQWGSVRHAEPPGRSEASERSHGRLEWDFSLGYEQEAPTHVAIDFEETGTGATDVRVTHDGWAPGPAGEGQHEVAEAWPEILGYYQRFMGGAA</sequence>
<evidence type="ECO:0000313" key="2">
    <source>
        <dbReference type="EMBL" id="SJM66317.1"/>
    </source>
</evidence>
<feature type="region of interest" description="Disordered" evidence="1">
    <location>
        <begin position="43"/>
        <end position="70"/>
    </location>
</feature>